<evidence type="ECO:0000313" key="4">
    <source>
        <dbReference type="Proteomes" id="UP000274504"/>
    </source>
</evidence>
<dbReference type="Pfam" id="PF14913">
    <property type="entry name" value="DPCD"/>
    <property type="match status" value="1"/>
</dbReference>
<dbReference type="Proteomes" id="UP000274504">
    <property type="component" value="Unassembled WGS sequence"/>
</dbReference>
<dbReference type="STRING" id="6216.A0A0R3SC96"/>
<organism evidence="5">
    <name type="scientific">Hymenolepis diminuta</name>
    <name type="common">Rat tapeworm</name>
    <dbReference type="NCBI Taxonomy" id="6216"/>
    <lineage>
        <taxon>Eukaryota</taxon>
        <taxon>Metazoa</taxon>
        <taxon>Spiralia</taxon>
        <taxon>Lophotrochozoa</taxon>
        <taxon>Platyhelminthes</taxon>
        <taxon>Cestoda</taxon>
        <taxon>Eucestoda</taxon>
        <taxon>Cyclophyllidea</taxon>
        <taxon>Hymenolepididae</taxon>
        <taxon>Hymenolepis</taxon>
    </lineage>
</organism>
<comment type="similarity">
    <text evidence="1">Belongs to the DPCD family.</text>
</comment>
<evidence type="ECO:0000256" key="2">
    <source>
        <dbReference type="ARBA" id="ARBA00020330"/>
    </source>
</evidence>
<reference evidence="5" key="1">
    <citation type="submission" date="2017-02" db="UniProtKB">
        <authorList>
            <consortium name="WormBaseParasite"/>
        </authorList>
    </citation>
    <scope>IDENTIFICATION</scope>
</reference>
<protein>
    <recommendedName>
        <fullName evidence="2">Protein DPCD</fullName>
    </recommendedName>
</protein>
<accession>A0A0R3SC96</accession>
<evidence type="ECO:0000256" key="1">
    <source>
        <dbReference type="ARBA" id="ARBA00010597"/>
    </source>
</evidence>
<gene>
    <name evidence="3" type="ORF">HDID_LOCUS2178</name>
</gene>
<proteinExistence type="inferred from homology"/>
<dbReference type="InterPro" id="IPR026224">
    <property type="entry name" value="DPCD"/>
</dbReference>
<dbReference type="PANTHER" id="PTHR31921:SF1">
    <property type="entry name" value="PROTEIN DPCD"/>
    <property type="match status" value="1"/>
</dbReference>
<sequence length="163" mass="18854">MTEQYDNNSEIIIERKWKRVPMLGGEGIWTYEIGQEPEKSDPDIRESATNPIFCRTDTKQAFQWRIRNLPYPVDTYQLSVEDNDSVIVLRTTNKKYFKRITVPDLERLGIRLNSSLLSKNYANNTLVISYIKPENYLTFEKELKAELAKTKPLSGGDVPCASM</sequence>
<dbReference type="WBParaSite" id="HDID_0000217701-mRNA-1">
    <property type="protein sequence ID" value="HDID_0000217701-mRNA-1"/>
    <property type="gene ID" value="HDID_0000217701"/>
</dbReference>
<dbReference type="EMBL" id="UYSG01000500">
    <property type="protein sequence ID" value="VDL19639.1"/>
    <property type="molecule type" value="Genomic_DNA"/>
</dbReference>
<dbReference type="PANTHER" id="PTHR31921">
    <property type="entry name" value="PROTEIN DPCD"/>
    <property type="match status" value="1"/>
</dbReference>
<dbReference type="PRINTS" id="PR02065">
    <property type="entry name" value="PROTEINDPCD"/>
</dbReference>
<dbReference type="AlphaFoldDB" id="A0A0R3SC96"/>
<dbReference type="OrthoDB" id="10256139at2759"/>
<evidence type="ECO:0000313" key="3">
    <source>
        <dbReference type="EMBL" id="VDL19639.1"/>
    </source>
</evidence>
<reference evidence="3 4" key="2">
    <citation type="submission" date="2018-11" db="EMBL/GenBank/DDBJ databases">
        <authorList>
            <consortium name="Pathogen Informatics"/>
        </authorList>
    </citation>
    <scope>NUCLEOTIDE SEQUENCE [LARGE SCALE GENOMIC DNA]</scope>
</reference>
<evidence type="ECO:0000313" key="5">
    <source>
        <dbReference type="WBParaSite" id="HDID_0000217701-mRNA-1"/>
    </source>
</evidence>
<name>A0A0R3SC96_HYMDI</name>